<dbReference type="NCBIfam" id="TIGR01552">
    <property type="entry name" value="phd_fam"/>
    <property type="match status" value="1"/>
</dbReference>
<comment type="function">
    <text evidence="2">Antitoxin component of a type II toxin-antitoxin (TA) system.</text>
</comment>
<dbReference type="Proteomes" id="UP000536685">
    <property type="component" value="Unassembled WGS sequence"/>
</dbReference>
<protein>
    <recommendedName>
        <fullName evidence="2">Antitoxin</fullName>
    </recommendedName>
</protein>
<dbReference type="InterPro" id="IPR036165">
    <property type="entry name" value="YefM-like_sf"/>
</dbReference>
<dbReference type="InterPro" id="IPR006442">
    <property type="entry name" value="Antitoxin_Phd/YefM"/>
</dbReference>
<dbReference type="PANTHER" id="PTHR33713">
    <property type="entry name" value="ANTITOXIN YAFN-RELATED"/>
    <property type="match status" value="1"/>
</dbReference>
<reference evidence="3 4" key="1">
    <citation type="submission" date="2020-08" db="EMBL/GenBank/DDBJ databases">
        <title>Sequencing the genomes of 1000 actinobacteria strains.</title>
        <authorList>
            <person name="Klenk H.-P."/>
        </authorList>
    </citation>
    <scope>NUCLEOTIDE SEQUENCE [LARGE SCALE GENOMIC DNA]</scope>
    <source>
        <strain evidence="3 4">DSM 105784</strain>
    </source>
</reference>
<dbReference type="AlphaFoldDB" id="A0A841AGR8"/>
<gene>
    <name evidence="3" type="ORF">HD599_000730</name>
</gene>
<keyword evidence="4" id="KW-1185">Reference proteome</keyword>
<sequence length="94" mass="9993">MMTLSIAEARATFSKIVDAAETTHERFDVTRNGRRAAVLLGADDYDALMETLAILGDSALVATIGAGLAELDAGETVGIVEVENAMRRAGRLRE</sequence>
<evidence type="ECO:0000256" key="1">
    <source>
        <dbReference type="ARBA" id="ARBA00009981"/>
    </source>
</evidence>
<dbReference type="SUPFAM" id="SSF143120">
    <property type="entry name" value="YefM-like"/>
    <property type="match status" value="1"/>
</dbReference>
<dbReference type="Pfam" id="PF02604">
    <property type="entry name" value="PhdYeFM_antitox"/>
    <property type="match status" value="1"/>
</dbReference>
<evidence type="ECO:0000313" key="3">
    <source>
        <dbReference type="EMBL" id="MBB5842407.1"/>
    </source>
</evidence>
<evidence type="ECO:0000256" key="2">
    <source>
        <dbReference type="RuleBase" id="RU362080"/>
    </source>
</evidence>
<dbReference type="RefSeq" id="WP_221420431.1">
    <property type="nucleotide sequence ID" value="NZ_JACHMJ010000001.1"/>
</dbReference>
<dbReference type="Gene3D" id="1.10.1220.170">
    <property type="match status" value="1"/>
</dbReference>
<evidence type="ECO:0000313" key="4">
    <source>
        <dbReference type="Proteomes" id="UP000536685"/>
    </source>
</evidence>
<name>A0A841AGR8_9MICO</name>
<proteinExistence type="inferred from homology"/>
<dbReference type="PANTHER" id="PTHR33713:SF10">
    <property type="entry name" value="ANTITOXIN YAFN"/>
    <property type="match status" value="1"/>
</dbReference>
<dbReference type="EMBL" id="JACHMJ010000001">
    <property type="protein sequence ID" value="MBB5842407.1"/>
    <property type="molecule type" value="Genomic_DNA"/>
</dbReference>
<organism evidence="3 4">
    <name type="scientific">Conyzicola lurida</name>
    <dbReference type="NCBI Taxonomy" id="1172621"/>
    <lineage>
        <taxon>Bacteria</taxon>
        <taxon>Bacillati</taxon>
        <taxon>Actinomycetota</taxon>
        <taxon>Actinomycetes</taxon>
        <taxon>Micrococcales</taxon>
        <taxon>Microbacteriaceae</taxon>
        <taxon>Conyzicola</taxon>
    </lineage>
</organism>
<dbReference type="Gene3D" id="3.40.1620.10">
    <property type="entry name" value="YefM-like domain"/>
    <property type="match status" value="1"/>
</dbReference>
<accession>A0A841AGR8</accession>
<comment type="similarity">
    <text evidence="1 2">Belongs to the phD/YefM antitoxin family.</text>
</comment>
<comment type="caution">
    <text evidence="3">The sequence shown here is derived from an EMBL/GenBank/DDBJ whole genome shotgun (WGS) entry which is preliminary data.</text>
</comment>
<dbReference type="InterPro" id="IPR051405">
    <property type="entry name" value="phD/YefM_antitoxin"/>
</dbReference>